<evidence type="ECO:0000256" key="2">
    <source>
        <dbReference type="ARBA" id="ARBA00022741"/>
    </source>
</evidence>
<feature type="domain" description="Protein kinase" evidence="5">
    <location>
        <begin position="34"/>
        <end position="291"/>
    </location>
</feature>
<accession>A0A0K1EMI8</accession>
<dbReference type="InterPro" id="IPR008271">
    <property type="entry name" value="Ser/Thr_kinase_AS"/>
</dbReference>
<evidence type="ECO:0000256" key="3">
    <source>
        <dbReference type="ARBA" id="ARBA00022777"/>
    </source>
</evidence>
<dbReference type="SMART" id="SM00220">
    <property type="entry name" value="S_TKc"/>
    <property type="match status" value="1"/>
</dbReference>
<evidence type="ECO:0000313" key="7">
    <source>
        <dbReference type="Proteomes" id="UP000067626"/>
    </source>
</evidence>
<dbReference type="Gene3D" id="1.10.510.10">
    <property type="entry name" value="Transferase(Phosphotransferase) domain 1"/>
    <property type="match status" value="1"/>
</dbReference>
<protein>
    <recommendedName>
        <fullName evidence="5">Protein kinase domain-containing protein</fullName>
    </recommendedName>
</protein>
<dbReference type="STRING" id="52.CMC5_062870"/>
<dbReference type="PROSITE" id="PS50011">
    <property type="entry name" value="PROTEIN_KINASE_DOM"/>
    <property type="match status" value="1"/>
</dbReference>
<dbReference type="SUPFAM" id="SSF56112">
    <property type="entry name" value="Protein kinase-like (PK-like)"/>
    <property type="match status" value="1"/>
</dbReference>
<evidence type="ECO:0000256" key="4">
    <source>
        <dbReference type="ARBA" id="ARBA00022840"/>
    </source>
</evidence>
<dbReference type="EMBL" id="CP012159">
    <property type="protein sequence ID" value="AKT42064.1"/>
    <property type="molecule type" value="Genomic_DNA"/>
</dbReference>
<keyword evidence="1" id="KW-0808">Transferase</keyword>
<dbReference type="Pfam" id="PF00069">
    <property type="entry name" value="Pkinase"/>
    <property type="match status" value="1"/>
</dbReference>
<dbReference type="CDD" id="cd14014">
    <property type="entry name" value="STKc_PknB_like"/>
    <property type="match status" value="1"/>
</dbReference>
<evidence type="ECO:0000313" key="6">
    <source>
        <dbReference type="EMBL" id="AKT42064.1"/>
    </source>
</evidence>
<dbReference type="RefSeq" id="WP_050433744.1">
    <property type="nucleotide sequence ID" value="NZ_CP012159.1"/>
</dbReference>
<proteinExistence type="predicted"/>
<dbReference type="OrthoDB" id="9801841at2"/>
<organism evidence="6 7">
    <name type="scientific">Chondromyces crocatus</name>
    <dbReference type="NCBI Taxonomy" id="52"/>
    <lineage>
        <taxon>Bacteria</taxon>
        <taxon>Pseudomonadati</taxon>
        <taxon>Myxococcota</taxon>
        <taxon>Polyangia</taxon>
        <taxon>Polyangiales</taxon>
        <taxon>Polyangiaceae</taxon>
        <taxon>Chondromyces</taxon>
    </lineage>
</organism>
<dbReference type="GO" id="GO:0004674">
    <property type="term" value="F:protein serine/threonine kinase activity"/>
    <property type="evidence" value="ECO:0007669"/>
    <property type="project" value="TreeGrafter"/>
</dbReference>
<dbReference type="AlphaFoldDB" id="A0A0K1EMI8"/>
<dbReference type="Gene3D" id="3.30.200.20">
    <property type="entry name" value="Phosphorylase Kinase, domain 1"/>
    <property type="match status" value="1"/>
</dbReference>
<keyword evidence="4" id="KW-0067">ATP-binding</keyword>
<reference evidence="6 7" key="1">
    <citation type="submission" date="2015-07" db="EMBL/GenBank/DDBJ databases">
        <title>Genome analysis of myxobacterium Chondromyces crocatus Cm c5 reveals a high potential for natural compound synthesis and the genetic basis for the loss of fruiting body formation.</title>
        <authorList>
            <person name="Zaburannyi N."/>
            <person name="Bunk B."/>
            <person name="Maier J."/>
            <person name="Overmann J."/>
            <person name="Mueller R."/>
        </authorList>
    </citation>
    <scope>NUCLEOTIDE SEQUENCE [LARGE SCALE GENOMIC DNA]</scope>
    <source>
        <strain evidence="6 7">Cm c5</strain>
    </source>
</reference>
<dbReference type="KEGG" id="ccro:CMC5_062870"/>
<keyword evidence="3" id="KW-0418">Kinase</keyword>
<dbReference type="PROSITE" id="PS00108">
    <property type="entry name" value="PROTEIN_KINASE_ST"/>
    <property type="match status" value="1"/>
</dbReference>
<dbReference type="PANTHER" id="PTHR43289">
    <property type="entry name" value="MITOGEN-ACTIVATED PROTEIN KINASE KINASE KINASE 20-RELATED"/>
    <property type="match status" value="1"/>
</dbReference>
<gene>
    <name evidence="6" type="ORF">CMC5_062870</name>
</gene>
<evidence type="ECO:0000256" key="1">
    <source>
        <dbReference type="ARBA" id="ARBA00022679"/>
    </source>
</evidence>
<keyword evidence="2" id="KW-0547">Nucleotide-binding</keyword>
<dbReference type="GO" id="GO:0005524">
    <property type="term" value="F:ATP binding"/>
    <property type="evidence" value="ECO:0007669"/>
    <property type="project" value="UniProtKB-KW"/>
</dbReference>
<dbReference type="InterPro" id="IPR011009">
    <property type="entry name" value="Kinase-like_dom_sf"/>
</dbReference>
<sequence>MSTEAEPTHTTPVSTDAVVPCGPLHVGEVVAGRYEVTCLLGRGKLGWVFEASDGGERGAGPHRRVALKVLRSLPVDAADEAACHARAVSELDCLRLVHAVAPTRHVLRGLAGSPVQHRAWPVLILELVEGSTVRALVDGGATFDAGRILRVGLGVARGLSALHAAGLVHQDLKPENVCLDVEGEAVLVDLGSARRIASVPTSPVGFTPRYAAPEQCHGEAATPATDVHALGLLLHELLTGQAPALGEPLRGRLSSASSVPSAFTELIRRCLEVDPAERPTAEEVVANLAAISPHRRDRARASLRPRLALLSAGMLLLPVGRAASVEGFPLGGPSSVSAASTTPTGWHEEAPVVASRAWLGEPLCTRRFGDGSEKGLSSLVAADGAGNPWMVGTFRGTVDLGKGPLSSAGGADLLLARFDQGCRTVWSRRFGDEDFQAATAIVYGGEGGMLVAGEFLGRLDFGDGIALENRGDVDAFLVRFDAEGRALWGKQYGDAAVQKGFQLAVGADGTVVAVNVFQGSIDYGNGTGTLTSRGQGDISMAKLGRDGEALWSVQLGDHAHQFPMRVRLDGRGNILLAGIFDQPFWLGRQQLVSQGGQDVFVAKFDGEGHLLWARSFGGPSNDDGMMEVNEAGDVLVIVNAHDVTEGDESAVGSARAARGPAGGRALSLAGLDAEGRTRWTRRFGGLEEDYGALPVAVGNEFHFTGFFGDPSRNGEKPSASGQQVQHFAARLDMRGGITWTQDFARDELRRSLTIGALGREGLFLTGRVGHSPFGLLTPQVGDDVYLTKVAFADVGDRSEGRDATR</sequence>
<name>A0A0K1EMI8_CHOCO</name>
<dbReference type="InterPro" id="IPR000719">
    <property type="entry name" value="Prot_kinase_dom"/>
</dbReference>
<evidence type="ECO:0000259" key="5">
    <source>
        <dbReference type="PROSITE" id="PS50011"/>
    </source>
</evidence>
<keyword evidence="7" id="KW-1185">Reference proteome</keyword>
<dbReference type="PANTHER" id="PTHR43289:SF6">
    <property type="entry name" value="SERINE_THREONINE-PROTEIN KINASE NEKL-3"/>
    <property type="match status" value="1"/>
</dbReference>
<dbReference type="Proteomes" id="UP000067626">
    <property type="component" value="Chromosome"/>
</dbReference>